<evidence type="ECO:0000313" key="8">
    <source>
        <dbReference type="EMBL" id="CAE8650095.1"/>
    </source>
</evidence>
<evidence type="ECO:0000313" key="9">
    <source>
        <dbReference type="Proteomes" id="UP000626109"/>
    </source>
</evidence>
<organism evidence="8 9">
    <name type="scientific">Polarella glacialis</name>
    <name type="common">Dinoflagellate</name>
    <dbReference type="NCBI Taxonomy" id="89957"/>
    <lineage>
        <taxon>Eukaryota</taxon>
        <taxon>Sar</taxon>
        <taxon>Alveolata</taxon>
        <taxon>Dinophyceae</taxon>
        <taxon>Suessiales</taxon>
        <taxon>Suessiaceae</taxon>
        <taxon>Polarella</taxon>
    </lineage>
</organism>
<proteinExistence type="inferred from homology"/>
<comment type="caution">
    <text evidence="8">The sequence shown here is derived from an EMBL/GenBank/DDBJ whole genome shotgun (WGS) entry which is preliminary data.</text>
</comment>
<evidence type="ECO:0000256" key="1">
    <source>
        <dbReference type="ARBA" id="ARBA00004141"/>
    </source>
</evidence>
<evidence type="ECO:0000256" key="7">
    <source>
        <dbReference type="RuleBase" id="RU368066"/>
    </source>
</evidence>
<feature type="transmembrane region" description="Helical" evidence="7">
    <location>
        <begin position="62"/>
        <end position="95"/>
    </location>
</feature>
<evidence type="ECO:0000256" key="3">
    <source>
        <dbReference type="ARBA" id="ARBA00022692"/>
    </source>
</evidence>
<comment type="caution">
    <text evidence="7">Lacks conserved residue(s) required for the propagation of feature annotation.</text>
</comment>
<dbReference type="Proteomes" id="UP000626109">
    <property type="component" value="Unassembled WGS sequence"/>
</dbReference>
<keyword evidence="6" id="KW-0325">Glycoprotein</keyword>
<feature type="transmembrane region" description="Helical" evidence="7">
    <location>
        <begin position="342"/>
        <end position="372"/>
    </location>
</feature>
<protein>
    <recommendedName>
        <fullName evidence="7">Choline transporter-like protein</fullName>
    </recommendedName>
</protein>
<keyword evidence="5 7" id="KW-0472">Membrane</keyword>
<keyword evidence="4 7" id="KW-1133">Transmembrane helix</keyword>
<dbReference type="GO" id="GO:0005886">
    <property type="term" value="C:plasma membrane"/>
    <property type="evidence" value="ECO:0007669"/>
    <property type="project" value="UniProtKB-SubCell"/>
</dbReference>
<feature type="transmembrane region" description="Helical" evidence="7">
    <location>
        <begin position="20"/>
        <end position="41"/>
    </location>
</feature>
<dbReference type="PANTHER" id="PTHR12385:SF14">
    <property type="entry name" value="CHOLINE TRANSPORTER-LIKE 2"/>
    <property type="match status" value="1"/>
</dbReference>
<comment type="similarity">
    <text evidence="2 7">Belongs to the CTL (choline transporter-like) family.</text>
</comment>
<comment type="subcellular location">
    <subcellularLocation>
        <location evidence="7">Cell membrane</location>
        <topology evidence="7">Multi-pass membrane protein</topology>
    </subcellularLocation>
    <subcellularLocation>
        <location evidence="1">Membrane</location>
        <topology evidence="1">Multi-pass membrane protein</topology>
    </subcellularLocation>
</comment>
<name>A0A813IHF2_POLGL</name>
<dbReference type="EMBL" id="CAJNNW010008494">
    <property type="protein sequence ID" value="CAE8650095.1"/>
    <property type="molecule type" value="Genomic_DNA"/>
</dbReference>
<feature type="non-terminal residue" evidence="8">
    <location>
        <position position="399"/>
    </location>
</feature>
<dbReference type="Pfam" id="PF04515">
    <property type="entry name" value="Choline_transpo"/>
    <property type="match status" value="1"/>
</dbReference>
<dbReference type="AlphaFoldDB" id="A0A813IHF2"/>
<keyword evidence="3 7" id="KW-0812">Transmembrane</keyword>
<dbReference type="PANTHER" id="PTHR12385">
    <property type="entry name" value="CHOLINE TRANSPORTER-LIKE (SLC FAMILY 44)"/>
    <property type="match status" value="1"/>
</dbReference>
<reference evidence="8" key="1">
    <citation type="submission" date="2021-02" db="EMBL/GenBank/DDBJ databases">
        <authorList>
            <person name="Dougan E. K."/>
            <person name="Rhodes N."/>
            <person name="Thang M."/>
            <person name="Chan C."/>
        </authorList>
    </citation>
    <scope>NUCLEOTIDE SEQUENCE</scope>
</reference>
<feature type="transmembrane region" description="Helical" evidence="7">
    <location>
        <begin position="115"/>
        <end position="135"/>
    </location>
</feature>
<evidence type="ECO:0000256" key="4">
    <source>
        <dbReference type="ARBA" id="ARBA00022989"/>
    </source>
</evidence>
<evidence type="ECO:0000256" key="6">
    <source>
        <dbReference type="ARBA" id="ARBA00023180"/>
    </source>
</evidence>
<evidence type="ECO:0000256" key="5">
    <source>
        <dbReference type="ARBA" id="ARBA00023136"/>
    </source>
</evidence>
<gene>
    <name evidence="8" type="ORF">PGLA2088_LOCUS7987</name>
</gene>
<feature type="transmembrane region" description="Helical" evidence="7">
    <location>
        <begin position="285"/>
        <end position="307"/>
    </location>
</feature>
<accession>A0A813IHF2</accession>
<sequence length="399" mass="45540">VMNKIPLFGETHPLMVSMQPYFRSTCFIGAVSFAGILLASLSTMGRAGAVFSECMSAIINPNVLVAVFFSMALSVMRILFILHAVRMVALLMSIVNPVQVQLQLLGEKHFVERSAWSPFFLRGLFFYVFGVFWILEFLSFCNKYVTAQILCQNYFLLRARNSQGMEIRNGKHAPLTYALYSLFRYHLGSVCYAALLSLPCRVLRGFIGIFVPDRPNLQNSLNQHFRIAYYLFWPLIQLDLRFLRFFKDTVWVMLPLKGYKYMDSARRVEGLLNRSRGKIPHLHKFTSNIGTALNISVGLTSLVWAFFLYREPRHGRYHEVEHLSMVESVEGLFVTPEHSPLLALPVLMFFGLWVGNGMLHLVGMASNSLTVLRARLRTMRSLLGADAITSVWSPCDRPR</sequence>
<dbReference type="InterPro" id="IPR007603">
    <property type="entry name" value="Choline_transptr-like"/>
</dbReference>
<evidence type="ECO:0000256" key="2">
    <source>
        <dbReference type="ARBA" id="ARBA00007168"/>
    </source>
</evidence>
<dbReference type="GO" id="GO:0022857">
    <property type="term" value="F:transmembrane transporter activity"/>
    <property type="evidence" value="ECO:0007669"/>
    <property type="project" value="UniProtKB-UniRule"/>
</dbReference>
<comment type="function">
    <text evidence="7">Choline transporter.</text>
</comment>